<accession>A0A4U6D1W8</accession>
<dbReference type="EMBL" id="SZVO01000010">
    <property type="protein sequence ID" value="TKT90147.1"/>
    <property type="molecule type" value="Genomic_DNA"/>
</dbReference>
<dbReference type="CDD" id="cd02511">
    <property type="entry name" value="Beta4Glucosyltransferase"/>
    <property type="match status" value="1"/>
</dbReference>
<evidence type="ECO:0000256" key="1">
    <source>
        <dbReference type="ARBA" id="ARBA00038494"/>
    </source>
</evidence>
<evidence type="ECO:0000313" key="3">
    <source>
        <dbReference type="EMBL" id="TKT90147.1"/>
    </source>
</evidence>
<keyword evidence="4" id="KW-1185">Reference proteome</keyword>
<dbReference type="InterPro" id="IPR029044">
    <property type="entry name" value="Nucleotide-diphossugar_trans"/>
</dbReference>
<name>A0A4U6D1W8_9BACT</name>
<dbReference type="RefSeq" id="WP_137341910.1">
    <property type="nucleotide sequence ID" value="NZ_BSQH01000004.1"/>
</dbReference>
<proteinExistence type="inferred from homology"/>
<comment type="similarity">
    <text evidence="1">Belongs to the glycosyltransferase 2 family. WaaE/KdtX subfamily.</text>
</comment>
<dbReference type="Proteomes" id="UP000304900">
    <property type="component" value="Unassembled WGS sequence"/>
</dbReference>
<dbReference type="PANTHER" id="PTHR43630:SF2">
    <property type="entry name" value="GLYCOSYLTRANSFERASE"/>
    <property type="match status" value="1"/>
</dbReference>
<feature type="domain" description="Glycosyltransferase 2-like" evidence="2">
    <location>
        <begin position="5"/>
        <end position="93"/>
    </location>
</feature>
<sequence length="308" mass="36313">MVDLSVIILTNNESKHIGRCIKSLQLITNKIFIVDSFSTDNTVSIAEDLGATVIQNPWVSYAFQFNFGIQNNPFQTKWLMRMDADEYITAELADELKTSLSTIPETISGLYVKRRVFFMDQWINHGGYYPIWLLRIWRHGLGVCEELWMDEHIKLSSGTTAQLQNDIVDHNLNNLTWWTQKHNNYAIREVIDLLNIKYNFGNKETVTPDFWGSQEQRTRYLKIKYANLPLFTRPFLYFIFRFIFKGGFLDGKKGLIWHFLQGFWYRFLVDAKIYEVYQRAGKEKENIVSHFRTEYGKDLQSPNQSVKI</sequence>
<dbReference type="OrthoDB" id="9815923at2"/>
<dbReference type="SUPFAM" id="SSF53448">
    <property type="entry name" value="Nucleotide-diphospho-sugar transferases"/>
    <property type="match status" value="1"/>
</dbReference>
<dbReference type="PANTHER" id="PTHR43630">
    <property type="entry name" value="POLY-BETA-1,6-N-ACETYL-D-GLUCOSAMINE SYNTHASE"/>
    <property type="match status" value="1"/>
</dbReference>
<keyword evidence="3" id="KW-0808">Transferase</keyword>
<evidence type="ECO:0000313" key="4">
    <source>
        <dbReference type="Proteomes" id="UP000304900"/>
    </source>
</evidence>
<dbReference type="InterPro" id="IPR001173">
    <property type="entry name" value="Glyco_trans_2-like"/>
</dbReference>
<reference evidence="3 4" key="1">
    <citation type="submission" date="2019-05" db="EMBL/GenBank/DDBJ databases">
        <title>Dyadobacter AR-3-8 sp. nov., isolated from arctic soil.</title>
        <authorList>
            <person name="Chaudhary D.K."/>
        </authorList>
    </citation>
    <scope>NUCLEOTIDE SEQUENCE [LARGE SCALE GENOMIC DNA]</scope>
    <source>
        <strain evidence="3 4">AR-3-8</strain>
    </source>
</reference>
<gene>
    <name evidence="3" type="ORF">FDK13_20630</name>
</gene>
<dbReference type="Pfam" id="PF00535">
    <property type="entry name" value="Glycos_transf_2"/>
    <property type="match status" value="1"/>
</dbReference>
<protein>
    <submittedName>
        <fullName evidence="3">Glycosyltransferase family 2 protein</fullName>
    </submittedName>
</protein>
<organism evidence="3 4">
    <name type="scientific">Dyadobacter frigoris</name>
    <dbReference type="NCBI Taxonomy" id="2576211"/>
    <lineage>
        <taxon>Bacteria</taxon>
        <taxon>Pseudomonadati</taxon>
        <taxon>Bacteroidota</taxon>
        <taxon>Cytophagia</taxon>
        <taxon>Cytophagales</taxon>
        <taxon>Spirosomataceae</taxon>
        <taxon>Dyadobacter</taxon>
    </lineage>
</organism>
<dbReference type="GO" id="GO:0016740">
    <property type="term" value="F:transferase activity"/>
    <property type="evidence" value="ECO:0007669"/>
    <property type="project" value="UniProtKB-KW"/>
</dbReference>
<comment type="caution">
    <text evidence="3">The sequence shown here is derived from an EMBL/GenBank/DDBJ whole genome shotgun (WGS) entry which is preliminary data.</text>
</comment>
<evidence type="ECO:0000259" key="2">
    <source>
        <dbReference type="Pfam" id="PF00535"/>
    </source>
</evidence>
<dbReference type="Gene3D" id="3.90.550.10">
    <property type="entry name" value="Spore Coat Polysaccharide Biosynthesis Protein SpsA, Chain A"/>
    <property type="match status" value="1"/>
</dbReference>
<dbReference type="AlphaFoldDB" id="A0A4U6D1W8"/>